<keyword evidence="2 9" id="KW-0812">Transmembrane</keyword>
<name>A0A183PBF8_9TREM</name>
<evidence type="ECO:0000256" key="9">
    <source>
        <dbReference type="SAM" id="Phobius"/>
    </source>
</evidence>
<sequence length="411" mass="45879">MKALIYSLLAYILLDANVLAVLLVGRIYASKPLEGCVDQIPKPKDDHNSTLPYISLIKRGDCSFVDKALAAEKGFSPLIFSLVATNVSIPVVMVGLSDGELLLNKYCVPHYFVEILPAHRRSIVLYLIPLITCLLISVVALSVAYGIRLLNRYRRRYRYCLPVKELRKIPETLFVKDSSEFETCAICLEDYKDGDKLRVLPCGHAYHSKCVDPWLLKRRGFCPICKKKVHNRPRVYISTSTRYRRASAYATTSEAPLLDDSSFEDSDSEDTTSSPQLSFYSGNVHSDEHTPLINASVEQSSASSLRRMKMTTSIRETLESFLTNVSSSYSRGHNSSDYEQGTNNVNTAVELQPECSQIVAESLVKGKQCSESDTESGLNNEINDSQSPSVMITHVEVHTDCDLSCMHKSHA</sequence>
<keyword evidence="6 9" id="KW-1133">Transmembrane helix</keyword>
<dbReference type="PANTHER" id="PTHR47168">
    <property type="entry name" value="RING ZINC FINGER DOMAIN SUPERFAMILY PROTEIN-RELATED"/>
    <property type="match status" value="1"/>
</dbReference>
<dbReference type="InterPro" id="IPR051653">
    <property type="entry name" value="E3_ligase_sorting_rcpt"/>
</dbReference>
<gene>
    <name evidence="10" type="ORF">SMTD_LOCUS11694</name>
</gene>
<dbReference type="InterPro" id="IPR013083">
    <property type="entry name" value="Znf_RING/FYVE/PHD"/>
</dbReference>
<keyword evidence="7 9" id="KW-0472">Membrane</keyword>
<evidence type="ECO:0000256" key="8">
    <source>
        <dbReference type="SAM" id="MobiDB-lite"/>
    </source>
</evidence>
<evidence type="ECO:0000256" key="7">
    <source>
        <dbReference type="ARBA" id="ARBA00023136"/>
    </source>
</evidence>
<dbReference type="Pfam" id="PF13639">
    <property type="entry name" value="zf-RING_2"/>
    <property type="match status" value="1"/>
</dbReference>
<dbReference type="PANTHER" id="PTHR47168:SF1">
    <property type="entry name" value="OS02G0798600 PROTEIN"/>
    <property type="match status" value="1"/>
</dbReference>
<dbReference type="GO" id="GO:0008270">
    <property type="term" value="F:zinc ion binding"/>
    <property type="evidence" value="ECO:0007669"/>
    <property type="project" value="UniProtKB-KW"/>
</dbReference>
<keyword evidence="4" id="KW-0863">Zinc-finger</keyword>
<protein>
    <submittedName>
        <fullName evidence="10">Uncharacterized protein</fullName>
    </submittedName>
</protein>
<dbReference type="InterPro" id="IPR001841">
    <property type="entry name" value="Znf_RING"/>
</dbReference>
<feature type="compositionally biased region" description="Acidic residues" evidence="8">
    <location>
        <begin position="261"/>
        <end position="270"/>
    </location>
</feature>
<dbReference type="EMBL" id="UZAL01031697">
    <property type="protein sequence ID" value="VDP58934.1"/>
    <property type="molecule type" value="Genomic_DNA"/>
</dbReference>
<feature type="region of interest" description="Disordered" evidence="8">
    <location>
        <begin position="258"/>
        <end position="281"/>
    </location>
</feature>
<evidence type="ECO:0000256" key="5">
    <source>
        <dbReference type="ARBA" id="ARBA00022833"/>
    </source>
</evidence>
<accession>A0A183PBF8</accession>
<evidence type="ECO:0000256" key="6">
    <source>
        <dbReference type="ARBA" id="ARBA00022989"/>
    </source>
</evidence>
<evidence type="ECO:0000313" key="10">
    <source>
        <dbReference type="EMBL" id="VDP58934.1"/>
    </source>
</evidence>
<evidence type="ECO:0000256" key="3">
    <source>
        <dbReference type="ARBA" id="ARBA00022723"/>
    </source>
</evidence>
<organism evidence="10 11">
    <name type="scientific">Schistosoma mattheei</name>
    <dbReference type="NCBI Taxonomy" id="31246"/>
    <lineage>
        <taxon>Eukaryota</taxon>
        <taxon>Metazoa</taxon>
        <taxon>Spiralia</taxon>
        <taxon>Lophotrochozoa</taxon>
        <taxon>Platyhelminthes</taxon>
        <taxon>Trematoda</taxon>
        <taxon>Digenea</taxon>
        <taxon>Strigeidida</taxon>
        <taxon>Schistosomatoidea</taxon>
        <taxon>Schistosomatidae</taxon>
        <taxon>Schistosoma</taxon>
    </lineage>
</organism>
<keyword evidence="11" id="KW-1185">Reference proteome</keyword>
<dbReference type="SMART" id="SM00184">
    <property type="entry name" value="RING"/>
    <property type="match status" value="1"/>
</dbReference>
<evidence type="ECO:0000256" key="2">
    <source>
        <dbReference type="ARBA" id="ARBA00022692"/>
    </source>
</evidence>
<dbReference type="AlphaFoldDB" id="A0A183PBF8"/>
<dbReference type="PROSITE" id="PS50089">
    <property type="entry name" value="ZF_RING_2"/>
    <property type="match status" value="1"/>
</dbReference>
<dbReference type="Gene3D" id="3.30.40.10">
    <property type="entry name" value="Zinc/RING finger domain, C3HC4 (zinc finger)"/>
    <property type="match status" value="1"/>
</dbReference>
<dbReference type="STRING" id="31246.A0A183PBF8"/>
<keyword evidence="3" id="KW-0479">Metal-binding</keyword>
<comment type="subcellular location">
    <subcellularLocation>
        <location evidence="1">Membrane</location>
        <topology evidence="1">Single-pass membrane protein</topology>
    </subcellularLocation>
</comment>
<dbReference type="SUPFAM" id="SSF57850">
    <property type="entry name" value="RING/U-box"/>
    <property type="match status" value="1"/>
</dbReference>
<proteinExistence type="predicted"/>
<evidence type="ECO:0000256" key="4">
    <source>
        <dbReference type="ARBA" id="ARBA00022771"/>
    </source>
</evidence>
<reference evidence="10 11" key="1">
    <citation type="submission" date="2018-11" db="EMBL/GenBank/DDBJ databases">
        <authorList>
            <consortium name="Pathogen Informatics"/>
        </authorList>
    </citation>
    <scope>NUCLEOTIDE SEQUENCE [LARGE SCALE GENOMIC DNA]</scope>
    <source>
        <strain>Denwood</strain>
        <strain evidence="11">Zambia</strain>
    </source>
</reference>
<dbReference type="Gene3D" id="3.50.30.30">
    <property type="match status" value="1"/>
</dbReference>
<dbReference type="Proteomes" id="UP000269396">
    <property type="component" value="Unassembled WGS sequence"/>
</dbReference>
<evidence type="ECO:0000313" key="11">
    <source>
        <dbReference type="Proteomes" id="UP000269396"/>
    </source>
</evidence>
<feature type="transmembrane region" description="Helical" evidence="9">
    <location>
        <begin position="123"/>
        <end position="147"/>
    </location>
</feature>
<evidence type="ECO:0000256" key="1">
    <source>
        <dbReference type="ARBA" id="ARBA00004167"/>
    </source>
</evidence>
<keyword evidence="5" id="KW-0862">Zinc</keyword>
<dbReference type="FunFam" id="3.30.40.10:FF:000388">
    <property type="entry name" value="Putative RING zinc finger domain superfamily protein"/>
    <property type="match status" value="1"/>
</dbReference>
<dbReference type="GO" id="GO:0016020">
    <property type="term" value="C:membrane"/>
    <property type="evidence" value="ECO:0007669"/>
    <property type="project" value="UniProtKB-SubCell"/>
</dbReference>